<protein>
    <recommendedName>
        <fullName evidence="3">Acetyltransferase involved in MEL production</fullName>
    </recommendedName>
</protein>
<proteinExistence type="predicted"/>
<dbReference type="Gene3D" id="3.30.559.10">
    <property type="entry name" value="Chloramphenicol acetyltransferase-like domain"/>
    <property type="match status" value="2"/>
</dbReference>
<dbReference type="OrthoDB" id="21502at2759"/>
<evidence type="ECO:0000313" key="1">
    <source>
        <dbReference type="EMBL" id="CBQ73519.1"/>
    </source>
</evidence>
<dbReference type="HOGENOM" id="CLU_502670_0_0_1"/>
<dbReference type="AlphaFoldDB" id="E7A212"/>
<organism evidence="1 2">
    <name type="scientific">Sporisorium reilianum (strain SRZ2)</name>
    <name type="common">Maize head smut fungus</name>
    <dbReference type="NCBI Taxonomy" id="999809"/>
    <lineage>
        <taxon>Eukaryota</taxon>
        <taxon>Fungi</taxon>
        <taxon>Dikarya</taxon>
        <taxon>Basidiomycota</taxon>
        <taxon>Ustilaginomycotina</taxon>
        <taxon>Ustilaginomycetes</taxon>
        <taxon>Ustilaginales</taxon>
        <taxon>Ustilaginaceae</taxon>
        <taxon>Sporisorium</taxon>
    </lineage>
</organism>
<dbReference type="InterPro" id="IPR023213">
    <property type="entry name" value="CAT-like_dom_sf"/>
</dbReference>
<evidence type="ECO:0008006" key="3">
    <source>
        <dbReference type="Google" id="ProtNLM"/>
    </source>
</evidence>
<sequence length="532" mass="59070">MKQKADAVLPGYEPVPLPVFDATLGNTDILTRIGLVFPGGFSLERLQESWFDLVRAWPIFAARIRPTPSTPSGLSYFVPTASTLATLEARSRDPNTQPLHKHIAIVDASARSISTFHAIAGQSVHAQLDRHEVSVGEGPDPKERDAMTCCNACTSWTQLLDTDQAYLTAQATRWSDATSVTISFSHVAGDAYTIKSILDAWQTALAGQPVEEVRDLGKDPFIKLMPQEGVEEELPLGWCKLGIVRKIKLIGNLLWDIKVRRPEKTFRQYYVYMPQAKLDELMQQARLDLEQLAAADAAAASSSAASSLHSDEKHAPATASREYTVSTFNVLYAWLLQNVHAASHNPRTMSNALTIVNPKIRPPLGHVDGDYPAHQLWGGTFAAVVRDLSARDYATLPIGQVALHIRESLKEQVTPKNMRDNLAMLLRHTMWKKPSGELVFWTKRTSNYWFGSTEWRSAKFAEVDFSAAAATAEKERGKINPVAMSAHMEIPMTPRNRWVIFGEAGQGVWFSGGLTSKEAHHKNGFGRYIWVK</sequence>
<dbReference type="Proteomes" id="UP000008867">
    <property type="component" value="Chromosome 7"/>
</dbReference>
<dbReference type="VEuPathDB" id="FungiDB:sr14176"/>
<evidence type="ECO:0000313" key="2">
    <source>
        <dbReference type="Proteomes" id="UP000008867"/>
    </source>
</evidence>
<reference evidence="1 2" key="1">
    <citation type="journal article" date="2010" name="Science">
        <title>Pathogenicity determinants in smut fungi revealed by genome comparison.</title>
        <authorList>
            <person name="Schirawski J."/>
            <person name="Mannhaupt G."/>
            <person name="Muench K."/>
            <person name="Brefort T."/>
            <person name="Schipper K."/>
            <person name="Doehlemann G."/>
            <person name="Di Stasio M."/>
            <person name="Roessel N."/>
            <person name="Mendoza-Mendoza A."/>
            <person name="Pester D."/>
            <person name="Mueller O."/>
            <person name="Winterberg B."/>
            <person name="Meyer E."/>
            <person name="Ghareeb H."/>
            <person name="Wollenberg T."/>
            <person name="Muensterkoetter M."/>
            <person name="Wong P."/>
            <person name="Walter M."/>
            <person name="Stukenbrock E."/>
            <person name="Gueldener U."/>
            <person name="Kahmann R."/>
        </authorList>
    </citation>
    <scope>NUCLEOTIDE SEQUENCE [LARGE SCALE GENOMIC DNA]</scope>
    <source>
        <strain evidence="2">SRZ2</strain>
    </source>
</reference>
<gene>
    <name evidence="1" type="ORF">sr14176</name>
</gene>
<name>E7A212_SPORE</name>
<keyword evidence="2" id="KW-1185">Reference proteome</keyword>
<accession>E7A212</accession>
<dbReference type="EMBL" id="FQ311472">
    <property type="protein sequence ID" value="CBQ73519.1"/>
    <property type="molecule type" value="Genomic_DNA"/>
</dbReference>
<dbReference type="eggNOG" id="ENOG502RJXU">
    <property type="taxonomic scope" value="Eukaryota"/>
</dbReference>